<dbReference type="InterPro" id="IPR052178">
    <property type="entry name" value="Sec_Metab_Biosynth_SDR"/>
</dbReference>
<keyword evidence="6" id="KW-1185">Reference proteome</keyword>
<evidence type="ECO:0000256" key="3">
    <source>
        <dbReference type="ARBA" id="ARBA00023002"/>
    </source>
</evidence>
<dbReference type="PANTHER" id="PTHR43618">
    <property type="entry name" value="7-ALPHA-HYDROXYSTEROID DEHYDROGENASE"/>
    <property type="match status" value="1"/>
</dbReference>
<reference evidence="5 6" key="1">
    <citation type="submission" date="2014-04" db="EMBL/GenBank/DDBJ databases">
        <authorList>
            <consortium name="DOE Joint Genome Institute"/>
            <person name="Kuo A."/>
            <person name="Kohler A."/>
            <person name="Nagy L.G."/>
            <person name="Floudas D."/>
            <person name="Copeland A."/>
            <person name="Barry K.W."/>
            <person name="Cichocki N."/>
            <person name="Veneault-Fourrey C."/>
            <person name="LaButti K."/>
            <person name="Lindquist E.A."/>
            <person name="Lipzen A."/>
            <person name="Lundell T."/>
            <person name="Morin E."/>
            <person name="Murat C."/>
            <person name="Sun H."/>
            <person name="Tunlid A."/>
            <person name="Henrissat B."/>
            <person name="Grigoriev I.V."/>
            <person name="Hibbett D.S."/>
            <person name="Martin F."/>
            <person name="Nordberg H.P."/>
            <person name="Cantor M.N."/>
            <person name="Hua S.X."/>
        </authorList>
    </citation>
    <scope>NUCLEOTIDE SEQUENCE [LARGE SCALE GENOMIC DNA]</scope>
    <source>
        <strain evidence="5 6">Foug A</strain>
    </source>
</reference>
<dbReference type="SUPFAM" id="SSF51735">
    <property type="entry name" value="NAD(P)-binding Rossmann-fold domains"/>
    <property type="match status" value="1"/>
</dbReference>
<dbReference type="InParanoid" id="A0A0C3EL65"/>
<reference evidence="6" key="2">
    <citation type="submission" date="2015-01" db="EMBL/GenBank/DDBJ databases">
        <title>Evolutionary Origins and Diversification of the Mycorrhizal Mutualists.</title>
        <authorList>
            <consortium name="DOE Joint Genome Institute"/>
            <consortium name="Mycorrhizal Genomics Consortium"/>
            <person name="Kohler A."/>
            <person name="Kuo A."/>
            <person name="Nagy L.G."/>
            <person name="Floudas D."/>
            <person name="Copeland A."/>
            <person name="Barry K.W."/>
            <person name="Cichocki N."/>
            <person name="Veneault-Fourrey C."/>
            <person name="LaButti K."/>
            <person name="Lindquist E.A."/>
            <person name="Lipzen A."/>
            <person name="Lundell T."/>
            <person name="Morin E."/>
            <person name="Murat C."/>
            <person name="Riley R."/>
            <person name="Ohm R."/>
            <person name="Sun H."/>
            <person name="Tunlid A."/>
            <person name="Henrissat B."/>
            <person name="Grigoriev I.V."/>
            <person name="Hibbett D.S."/>
            <person name="Martin F."/>
        </authorList>
    </citation>
    <scope>NUCLEOTIDE SEQUENCE [LARGE SCALE GENOMIC DNA]</scope>
    <source>
        <strain evidence="6">Foug A</strain>
    </source>
</reference>
<dbReference type="EMBL" id="KN822008">
    <property type="protein sequence ID" value="KIM68954.1"/>
    <property type="molecule type" value="Genomic_DNA"/>
</dbReference>
<evidence type="ECO:0000313" key="5">
    <source>
        <dbReference type="EMBL" id="KIM68954.1"/>
    </source>
</evidence>
<protein>
    <recommendedName>
        <fullName evidence="7">NAD(P)-binding protein</fullName>
    </recommendedName>
</protein>
<dbReference type="AlphaFoldDB" id="A0A0C3EL65"/>
<evidence type="ECO:0000313" key="6">
    <source>
        <dbReference type="Proteomes" id="UP000053989"/>
    </source>
</evidence>
<name>A0A0C3EL65_9AGAM</name>
<dbReference type="STRING" id="1036808.A0A0C3EL65"/>
<dbReference type="Pfam" id="PF00106">
    <property type="entry name" value="adh_short"/>
    <property type="match status" value="1"/>
</dbReference>
<organism evidence="5 6">
    <name type="scientific">Scleroderma citrinum Foug A</name>
    <dbReference type="NCBI Taxonomy" id="1036808"/>
    <lineage>
        <taxon>Eukaryota</taxon>
        <taxon>Fungi</taxon>
        <taxon>Dikarya</taxon>
        <taxon>Basidiomycota</taxon>
        <taxon>Agaricomycotina</taxon>
        <taxon>Agaricomycetes</taxon>
        <taxon>Agaricomycetidae</taxon>
        <taxon>Boletales</taxon>
        <taxon>Sclerodermatineae</taxon>
        <taxon>Sclerodermataceae</taxon>
        <taxon>Scleroderma</taxon>
    </lineage>
</organism>
<dbReference type="GO" id="GO:0016491">
    <property type="term" value="F:oxidoreductase activity"/>
    <property type="evidence" value="ECO:0007669"/>
    <property type="project" value="UniProtKB-KW"/>
</dbReference>
<evidence type="ECO:0008006" key="7">
    <source>
        <dbReference type="Google" id="ProtNLM"/>
    </source>
</evidence>
<dbReference type="Proteomes" id="UP000053989">
    <property type="component" value="Unassembled WGS sequence"/>
</dbReference>
<keyword evidence="2" id="KW-0521">NADP</keyword>
<dbReference type="OrthoDB" id="3819888at2759"/>
<proteinExistence type="inferred from homology"/>
<dbReference type="InterPro" id="IPR036291">
    <property type="entry name" value="NAD(P)-bd_dom_sf"/>
</dbReference>
<gene>
    <name evidence="5" type="ORF">SCLCIDRAFT_1181652</name>
</gene>
<evidence type="ECO:0000256" key="4">
    <source>
        <dbReference type="RuleBase" id="RU000363"/>
    </source>
</evidence>
<comment type="similarity">
    <text evidence="1 4">Belongs to the short-chain dehydrogenases/reductases (SDR) family.</text>
</comment>
<dbReference type="Gene3D" id="3.40.50.720">
    <property type="entry name" value="NAD(P)-binding Rossmann-like Domain"/>
    <property type="match status" value="1"/>
</dbReference>
<evidence type="ECO:0000256" key="2">
    <source>
        <dbReference type="ARBA" id="ARBA00022857"/>
    </source>
</evidence>
<sequence length="278" mass="30122">MASENAKFTVNNLFNVEGWVCVVTGGGTGIGLMIARAFANNGAKVYITSRRRDVLEKTAKYWGSSLAHPQGKLIPAVCDITSKDSIRQLVDEVRKNETRVDVLVNNAGGLGAKEVGKQDESVQALAEDLFNDDPAQWEDVYRTNVIGAFRVSAAFLPLLHAVTMSRPSHTGSIINISSIAGITRNTSDHTKYSVSKAANVYLTTMLAQKFRSKTIRVRVNNIAPGIFPTEMAGEQAQIPADRMGRDEEIAQATLMLACNQYAYGQTIAIDGGYLLAHG</sequence>
<dbReference type="HOGENOM" id="CLU_010194_12_1_1"/>
<dbReference type="InterPro" id="IPR002347">
    <property type="entry name" value="SDR_fam"/>
</dbReference>
<dbReference type="PRINTS" id="PR00081">
    <property type="entry name" value="GDHRDH"/>
</dbReference>
<evidence type="ECO:0000256" key="1">
    <source>
        <dbReference type="ARBA" id="ARBA00006484"/>
    </source>
</evidence>
<dbReference type="PANTHER" id="PTHR43618:SF4">
    <property type="entry name" value="SHORT CHAIN DEHYDROGENASE_REDUCTASE FAMILY (AFU_ORTHOLOGUE AFUA_7G04540)"/>
    <property type="match status" value="1"/>
</dbReference>
<accession>A0A0C3EL65</accession>
<keyword evidence="3" id="KW-0560">Oxidoreductase</keyword>
<dbReference type="PRINTS" id="PR00080">
    <property type="entry name" value="SDRFAMILY"/>
</dbReference>